<evidence type="ECO:0000256" key="5">
    <source>
        <dbReference type="SAM" id="Phobius"/>
    </source>
</evidence>
<dbReference type="GO" id="GO:0005886">
    <property type="term" value="C:plasma membrane"/>
    <property type="evidence" value="ECO:0007669"/>
    <property type="project" value="TreeGrafter"/>
</dbReference>
<dbReference type="PANTHER" id="PTHR12011:SF347">
    <property type="entry name" value="FI21270P1-RELATED"/>
    <property type="match status" value="1"/>
</dbReference>
<keyword evidence="4 5" id="KW-0472">Membrane</keyword>
<dbReference type="PANTHER" id="PTHR12011">
    <property type="entry name" value="ADHESION G-PROTEIN COUPLED RECEPTOR"/>
    <property type="match status" value="1"/>
</dbReference>
<feature type="transmembrane region" description="Helical" evidence="5">
    <location>
        <begin position="57"/>
        <end position="75"/>
    </location>
</feature>
<keyword evidence="3 5" id="KW-1133">Transmembrane helix</keyword>
<dbReference type="InterPro" id="IPR000832">
    <property type="entry name" value="GPCR_2_secretin-like"/>
</dbReference>
<evidence type="ECO:0000256" key="4">
    <source>
        <dbReference type="ARBA" id="ARBA00023136"/>
    </source>
</evidence>
<gene>
    <name evidence="6" type="ORF">CGOC_LOCUS7688</name>
</gene>
<evidence type="ECO:0000256" key="2">
    <source>
        <dbReference type="ARBA" id="ARBA00022692"/>
    </source>
</evidence>
<reference evidence="6 7" key="1">
    <citation type="submission" date="2018-11" db="EMBL/GenBank/DDBJ databases">
        <authorList>
            <consortium name="Pathogen Informatics"/>
        </authorList>
    </citation>
    <scope>NUCLEOTIDE SEQUENCE [LARGE SCALE GENOMIC DNA]</scope>
</reference>
<comment type="subcellular location">
    <subcellularLocation>
        <location evidence="1">Membrane</location>
        <topology evidence="1">Multi-pass membrane protein</topology>
    </subcellularLocation>
</comment>
<dbReference type="AlphaFoldDB" id="A0A3P6UPX6"/>
<dbReference type="GO" id="GO:0004930">
    <property type="term" value="F:G protein-coupled receptor activity"/>
    <property type="evidence" value="ECO:0007669"/>
    <property type="project" value="InterPro"/>
</dbReference>
<feature type="transmembrane region" description="Helical" evidence="5">
    <location>
        <begin position="23"/>
        <end position="45"/>
    </location>
</feature>
<dbReference type="EMBL" id="UYRV01027014">
    <property type="protein sequence ID" value="VDK80294.1"/>
    <property type="molecule type" value="Genomic_DNA"/>
</dbReference>
<dbReference type="Pfam" id="PF00002">
    <property type="entry name" value="7tm_2"/>
    <property type="match status" value="1"/>
</dbReference>
<name>A0A3P6UPX6_CYLGO</name>
<dbReference type="OrthoDB" id="1100386at2759"/>
<evidence type="ECO:0000313" key="7">
    <source>
        <dbReference type="Proteomes" id="UP000271889"/>
    </source>
</evidence>
<proteinExistence type="predicted"/>
<sequence>MLLEGLHLYLALIRVFETKTRILPFYLFSYGFPAVIVGVTASVAWDDYGSDNGCLVYPPAFWAVCIPGLAVILVLKCNFCLSTSFCMPSTAGKRDYPFHCAESGFIDK</sequence>
<keyword evidence="7" id="KW-1185">Reference proteome</keyword>
<accession>A0A3P6UPX6</accession>
<evidence type="ECO:0008006" key="8">
    <source>
        <dbReference type="Google" id="ProtNLM"/>
    </source>
</evidence>
<organism evidence="6 7">
    <name type="scientific">Cylicostephanus goldi</name>
    <name type="common">Nematode worm</name>
    <dbReference type="NCBI Taxonomy" id="71465"/>
    <lineage>
        <taxon>Eukaryota</taxon>
        <taxon>Metazoa</taxon>
        <taxon>Ecdysozoa</taxon>
        <taxon>Nematoda</taxon>
        <taxon>Chromadorea</taxon>
        <taxon>Rhabditida</taxon>
        <taxon>Rhabditina</taxon>
        <taxon>Rhabditomorpha</taxon>
        <taxon>Strongyloidea</taxon>
        <taxon>Strongylidae</taxon>
        <taxon>Cylicostephanus</taxon>
    </lineage>
</organism>
<evidence type="ECO:0000256" key="3">
    <source>
        <dbReference type="ARBA" id="ARBA00022989"/>
    </source>
</evidence>
<dbReference type="Gene3D" id="1.20.1070.10">
    <property type="entry name" value="Rhodopsin 7-helix transmembrane proteins"/>
    <property type="match status" value="1"/>
</dbReference>
<protein>
    <recommendedName>
        <fullName evidence="8">G-protein coupled receptors family 2 profile 2 domain-containing protein</fullName>
    </recommendedName>
</protein>
<evidence type="ECO:0000313" key="6">
    <source>
        <dbReference type="EMBL" id="VDK80294.1"/>
    </source>
</evidence>
<keyword evidence="2 5" id="KW-0812">Transmembrane</keyword>
<evidence type="ECO:0000256" key="1">
    <source>
        <dbReference type="ARBA" id="ARBA00004141"/>
    </source>
</evidence>
<dbReference type="Proteomes" id="UP000271889">
    <property type="component" value="Unassembled WGS sequence"/>
</dbReference>